<reference evidence="1" key="1">
    <citation type="submission" date="2021-02" db="EMBL/GenBank/DDBJ databases">
        <title>Natronogracilivirga saccharolytica gen. nov. sp. nov. a new anaerobic, haloalkiliphilic carbohydrate-fermenting bacterium from soda lake and proposing of Cyclonatronumiaceae fam. nov. in the phylum Balneolaeota.</title>
        <authorList>
            <person name="Zhilina T.N."/>
            <person name="Sorokin D.Y."/>
            <person name="Zavarzina D.G."/>
            <person name="Toshchakov S.V."/>
            <person name="Kublanov I.V."/>
        </authorList>
    </citation>
    <scope>NUCLEOTIDE SEQUENCE</scope>
    <source>
        <strain evidence="1">Z-1702</strain>
    </source>
</reference>
<evidence type="ECO:0000313" key="1">
    <source>
        <dbReference type="EMBL" id="MBP3193221.1"/>
    </source>
</evidence>
<dbReference type="EMBL" id="JAFIDN010000009">
    <property type="protein sequence ID" value="MBP3193221.1"/>
    <property type="molecule type" value="Genomic_DNA"/>
</dbReference>
<keyword evidence="2" id="KW-1185">Reference proteome</keyword>
<protein>
    <submittedName>
        <fullName evidence="1">Uncharacterized protein</fullName>
    </submittedName>
</protein>
<comment type="caution">
    <text evidence="1">The sequence shown here is derived from an EMBL/GenBank/DDBJ whole genome shotgun (WGS) entry which is preliminary data.</text>
</comment>
<accession>A0A8J7UU40</accession>
<dbReference type="AlphaFoldDB" id="A0A8J7UU40"/>
<dbReference type="Proteomes" id="UP000673975">
    <property type="component" value="Unassembled WGS sequence"/>
</dbReference>
<organism evidence="1 2">
    <name type="scientific">Natronogracilivirga saccharolytica</name>
    <dbReference type="NCBI Taxonomy" id="2812953"/>
    <lineage>
        <taxon>Bacteria</taxon>
        <taxon>Pseudomonadati</taxon>
        <taxon>Balneolota</taxon>
        <taxon>Balneolia</taxon>
        <taxon>Balneolales</taxon>
        <taxon>Cyclonatronaceae</taxon>
        <taxon>Natronogracilivirga</taxon>
    </lineage>
</organism>
<evidence type="ECO:0000313" key="2">
    <source>
        <dbReference type="Proteomes" id="UP000673975"/>
    </source>
</evidence>
<gene>
    <name evidence="1" type="ORF">NATSA_11140</name>
</gene>
<name>A0A8J7UU40_9BACT</name>
<sequence length="269" mass="31097">MLITTALIFSACNPFSASEKSGSGIAEDGLEIFFSEHVERERSETTPAELKLLMRMSTKKIMPCMNYQISFRLSDYGRKPRVRDIRLLSYGLPGQMCLTALGPAIGKVDFDRHKGSYRLLIRDGDLKDSFDLEITDEYVRVVPDAATFTRATHDVYYRRPENSFYFVCGTTNDMGHLCDDFHHKMKGELTVSEFTFPDDGWIPYPEKSSGNHYNHPTRYYTYDNVEQFHRAGELLEQFTHDEIGDKQGISLSIMNWIDEGYRSWQMQSR</sequence>
<proteinExistence type="predicted"/>